<reference evidence="1 2" key="1">
    <citation type="submission" date="2019-07" db="EMBL/GenBank/DDBJ databases">
        <title>Whole genome shotgun sequence of Nocardia ninae NBRC 108245.</title>
        <authorList>
            <person name="Hosoyama A."/>
            <person name="Uohara A."/>
            <person name="Ohji S."/>
            <person name="Ichikawa N."/>
        </authorList>
    </citation>
    <scope>NUCLEOTIDE SEQUENCE [LARGE SCALE GENOMIC DNA]</scope>
    <source>
        <strain evidence="1 2">NBRC 108245</strain>
    </source>
</reference>
<organism evidence="1 2">
    <name type="scientific">Nocardia ninae NBRC 108245</name>
    <dbReference type="NCBI Taxonomy" id="1210091"/>
    <lineage>
        <taxon>Bacteria</taxon>
        <taxon>Bacillati</taxon>
        <taxon>Actinomycetota</taxon>
        <taxon>Actinomycetes</taxon>
        <taxon>Mycobacteriales</taxon>
        <taxon>Nocardiaceae</taxon>
        <taxon>Nocardia</taxon>
    </lineage>
</organism>
<name>A0A511MQT2_9NOCA</name>
<dbReference type="Gene3D" id="3.30.530.20">
    <property type="match status" value="1"/>
</dbReference>
<dbReference type="InterPro" id="IPR019587">
    <property type="entry name" value="Polyketide_cyclase/dehydratase"/>
</dbReference>
<dbReference type="RefSeq" id="WP_147140253.1">
    <property type="nucleotide sequence ID" value="NZ_BJXA01000072.1"/>
</dbReference>
<dbReference type="InterPro" id="IPR023393">
    <property type="entry name" value="START-like_dom_sf"/>
</dbReference>
<dbReference type="EMBL" id="BJXA01000072">
    <property type="protein sequence ID" value="GEM42567.1"/>
    <property type="molecule type" value="Genomic_DNA"/>
</dbReference>
<accession>A0A511MQT2</accession>
<keyword evidence="2" id="KW-1185">Reference proteome</keyword>
<sequence>MASDMFYSGPDLATLHREYAAEGRIDDAAPIRSSHEIVIEAPAARVWAVVSDVRNWPSWYPGFELKSLSEVSPGGTFQWKLGSGAVSSTFAVVAADRELTWSGKSLWIKAIDRHVLEPLDDTRTKVTVSESMGGLLLPLFYSNDKVRKVQEVRLSALKAAAEKA</sequence>
<dbReference type="OrthoDB" id="191189at2"/>
<evidence type="ECO:0008006" key="3">
    <source>
        <dbReference type="Google" id="ProtNLM"/>
    </source>
</evidence>
<evidence type="ECO:0000313" key="2">
    <source>
        <dbReference type="Proteomes" id="UP000321424"/>
    </source>
</evidence>
<proteinExistence type="predicted"/>
<dbReference type="Proteomes" id="UP000321424">
    <property type="component" value="Unassembled WGS sequence"/>
</dbReference>
<gene>
    <name evidence="1" type="ORF">NN4_70860</name>
</gene>
<dbReference type="Pfam" id="PF10604">
    <property type="entry name" value="Polyketide_cyc2"/>
    <property type="match status" value="1"/>
</dbReference>
<protein>
    <recommendedName>
        <fullName evidence="3">Polyketide cyclase</fullName>
    </recommendedName>
</protein>
<dbReference type="SUPFAM" id="SSF55961">
    <property type="entry name" value="Bet v1-like"/>
    <property type="match status" value="1"/>
</dbReference>
<dbReference type="AlphaFoldDB" id="A0A511MQT2"/>
<comment type="caution">
    <text evidence="1">The sequence shown here is derived from an EMBL/GenBank/DDBJ whole genome shotgun (WGS) entry which is preliminary data.</text>
</comment>
<evidence type="ECO:0000313" key="1">
    <source>
        <dbReference type="EMBL" id="GEM42567.1"/>
    </source>
</evidence>